<dbReference type="SUPFAM" id="SSF52096">
    <property type="entry name" value="ClpP/crotonase"/>
    <property type="match status" value="1"/>
</dbReference>
<dbReference type="InterPro" id="IPR014748">
    <property type="entry name" value="Enoyl-CoA_hydra_C"/>
</dbReference>
<name>A0A6B0TP27_9RHOB</name>
<dbReference type="EMBL" id="WUWG01000001">
    <property type="protein sequence ID" value="MXU64349.1"/>
    <property type="molecule type" value="Genomic_DNA"/>
</dbReference>
<sequence length="257" mass="26913">MTDRLQIETTDGIVTIRLNRPEKLNAIDPDMMAALDTAVSAIERDASARAVIVTGTGKAFSVGADIGAFSALGPADTWRDWVRGGHALIDRIASLRVPVIGALNGYTLGGGLELALAFDFCIAADTAVFASPEVRIGTVCGWGATQRLPKLIGRARASQMIYTGDTIPAGQARDWGLVTELHPADALMDRAQELAQQIAANAPLSVQVSKQLVDGAGGVLLGATLESLAGGFCKATEDGQEGLVAFLEKRPPNYKGQ</sequence>
<dbReference type="PANTHER" id="PTHR11941">
    <property type="entry name" value="ENOYL-COA HYDRATASE-RELATED"/>
    <property type="match status" value="1"/>
</dbReference>
<dbReference type="InterPro" id="IPR029045">
    <property type="entry name" value="ClpP/crotonase-like_dom_sf"/>
</dbReference>
<dbReference type="Gene3D" id="3.90.226.10">
    <property type="entry name" value="2-enoyl-CoA Hydratase, Chain A, domain 1"/>
    <property type="match status" value="1"/>
</dbReference>
<dbReference type="GO" id="GO:0016829">
    <property type="term" value="F:lyase activity"/>
    <property type="evidence" value="ECO:0007669"/>
    <property type="project" value="UniProtKB-KW"/>
</dbReference>
<dbReference type="GO" id="GO:0006635">
    <property type="term" value="P:fatty acid beta-oxidation"/>
    <property type="evidence" value="ECO:0007669"/>
    <property type="project" value="TreeGrafter"/>
</dbReference>
<dbReference type="PANTHER" id="PTHR11941:SF54">
    <property type="entry name" value="ENOYL-COA HYDRATASE, MITOCHONDRIAL"/>
    <property type="match status" value="1"/>
</dbReference>
<evidence type="ECO:0000313" key="4">
    <source>
        <dbReference type="Proteomes" id="UP000436016"/>
    </source>
</evidence>
<gene>
    <name evidence="3" type="ORF">GSH16_02735</name>
</gene>
<comment type="similarity">
    <text evidence="1">Belongs to the enoyl-CoA hydratase/isomerase family.</text>
</comment>
<keyword evidence="2" id="KW-0456">Lyase</keyword>
<proteinExistence type="inferred from homology"/>
<dbReference type="Pfam" id="PF00378">
    <property type="entry name" value="ECH_1"/>
    <property type="match status" value="1"/>
</dbReference>
<keyword evidence="4" id="KW-1185">Reference proteome</keyword>
<protein>
    <submittedName>
        <fullName evidence="3">Enoyl-CoA hydratase/isomerase family protein</fullName>
    </submittedName>
</protein>
<dbReference type="InterPro" id="IPR001753">
    <property type="entry name" value="Enoyl-CoA_hydra/iso"/>
</dbReference>
<evidence type="ECO:0000256" key="1">
    <source>
        <dbReference type="ARBA" id="ARBA00005254"/>
    </source>
</evidence>
<reference evidence="3 4" key="1">
    <citation type="submission" date="2019-12" db="EMBL/GenBank/DDBJ databases">
        <title>Strain KN286 was isolated from seawater, which was collected from Caroline Seamount in the tropical western Pacific.</title>
        <authorList>
            <person name="Wang Q."/>
        </authorList>
    </citation>
    <scope>NUCLEOTIDE SEQUENCE [LARGE SCALE GENOMIC DNA]</scope>
    <source>
        <strain evidence="3 4">KN286</strain>
    </source>
</reference>
<comment type="caution">
    <text evidence="3">The sequence shown here is derived from an EMBL/GenBank/DDBJ whole genome shotgun (WGS) entry which is preliminary data.</text>
</comment>
<dbReference type="Proteomes" id="UP000436016">
    <property type="component" value="Unassembled WGS sequence"/>
</dbReference>
<dbReference type="AlphaFoldDB" id="A0A6B0TP27"/>
<evidence type="ECO:0000313" key="3">
    <source>
        <dbReference type="EMBL" id="MXU64349.1"/>
    </source>
</evidence>
<dbReference type="RefSeq" id="WP_160851618.1">
    <property type="nucleotide sequence ID" value="NZ_WUWG01000001.1"/>
</dbReference>
<dbReference type="FunFam" id="3.90.226.10:FF:000009">
    <property type="entry name" value="Carnitinyl-CoA dehydratase"/>
    <property type="match status" value="1"/>
</dbReference>
<dbReference type="GO" id="GO:0016853">
    <property type="term" value="F:isomerase activity"/>
    <property type="evidence" value="ECO:0007669"/>
    <property type="project" value="UniProtKB-KW"/>
</dbReference>
<evidence type="ECO:0000256" key="2">
    <source>
        <dbReference type="ARBA" id="ARBA00023239"/>
    </source>
</evidence>
<dbReference type="Gene3D" id="1.10.12.10">
    <property type="entry name" value="Lyase 2-enoyl-coa Hydratase, Chain A, domain 2"/>
    <property type="match status" value="1"/>
</dbReference>
<dbReference type="CDD" id="cd06558">
    <property type="entry name" value="crotonase-like"/>
    <property type="match status" value="1"/>
</dbReference>
<accession>A0A6B0TP27</accession>
<keyword evidence="3" id="KW-0413">Isomerase</keyword>
<organism evidence="3 4">
    <name type="scientific">Oceanomicrobium pacificus</name>
    <dbReference type="NCBI Taxonomy" id="2692916"/>
    <lineage>
        <taxon>Bacteria</taxon>
        <taxon>Pseudomonadati</taxon>
        <taxon>Pseudomonadota</taxon>
        <taxon>Alphaproteobacteria</taxon>
        <taxon>Rhodobacterales</taxon>
        <taxon>Paracoccaceae</taxon>
        <taxon>Oceanomicrobium</taxon>
    </lineage>
</organism>